<dbReference type="AlphaFoldDB" id="A0A178KNX1"/>
<keyword evidence="7 8" id="KW-0093">Biotin biosynthesis</keyword>
<dbReference type="CDD" id="cd02440">
    <property type="entry name" value="AdoMet_MTases"/>
    <property type="match status" value="1"/>
</dbReference>
<sequence>MGASAHRKQSVADKAAIAAAFGRAAKRYDQSAEFQRIVGHRLMEKLPPMVSVGTRLLDLGCGTGYFSEQLAAKGYQVCAADLSEQMLAQAAQRCGDKVSYQQADAEALPFADNSFDVAFSTLALQWCQDLSVPLAELRRVVKPGGYVLFTTLVENSLKELSYAWQQVDQYQHVNQFLSQKTVKLALAQAGGQIHTLEFPPIIMKYQTAVELMKDLKGIGATHLHNERKAGLASRQTLQALERAYDEFRDEKGQLPATYQVCFGVIIND</sequence>
<dbReference type="HAMAP" id="MF_00835">
    <property type="entry name" value="BioC"/>
    <property type="match status" value="1"/>
</dbReference>
<evidence type="ECO:0000256" key="4">
    <source>
        <dbReference type="ARBA" id="ARBA00022603"/>
    </source>
</evidence>
<feature type="domain" description="Methyltransferase type 11" evidence="9">
    <location>
        <begin position="57"/>
        <end position="149"/>
    </location>
</feature>
<keyword evidence="11" id="KW-1185">Reference proteome</keyword>
<protein>
    <recommendedName>
        <fullName evidence="3 8">Malonyl-[acyl-carrier protein] O-methyltransferase</fullName>
        <shortName evidence="8">Malonyl-ACP O-methyltransferase</shortName>
        <ecNumber evidence="3 8">2.1.1.197</ecNumber>
    </recommendedName>
    <alternativeName>
        <fullName evidence="8">Biotin synthesis protein BioC</fullName>
    </alternativeName>
</protein>
<dbReference type="STRING" id="858640.A3K86_04550"/>
<evidence type="ECO:0000256" key="2">
    <source>
        <dbReference type="ARBA" id="ARBA00004746"/>
    </source>
</evidence>
<evidence type="ECO:0000256" key="7">
    <source>
        <dbReference type="ARBA" id="ARBA00022756"/>
    </source>
</evidence>
<dbReference type="NCBIfam" id="TIGR02072">
    <property type="entry name" value="BioC"/>
    <property type="match status" value="1"/>
</dbReference>
<reference evidence="10 11" key="1">
    <citation type="submission" date="2016-03" db="EMBL/GenBank/DDBJ databases">
        <title>Photobacterium proteolyticum sp. nov. a protease producing bacterium isolated from ocean sediments of Laizhou Bay.</title>
        <authorList>
            <person name="Li Y."/>
        </authorList>
    </citation>
    <scope>NUCLEOTIDE SEQUENCE [LARGE SCALE GENOMIC DNA]</scope>
    <source>
        <strain evidence="10 11">R-40508</strain>
    </source>
</reference>
<gene>
    <name evidence="8" type="primary">bioC</name>
    <name evidence="10" type="ORF">A3K86_04550</name>
</gene>
<name>A0A178KNX1_9GAMM</name>
<dbReference type="EC" id="2.1.1.197" evidence="3 8"/>
<dbReference type="Proteomes" id="UP000078503">
    <property type="component" value="Unassembled WGS sequence"/>
</dbReference>
<evidence type="ECO:0000313" key="10">
    <source>
        <dbReference type="EMBL" id="OAN18796.1"/>
    </source>
</evidence>
<evidence type="ECO:0000256" key="3">
    <source>
        <dbReference type="ARBA" id="ARBA00012327"/>
    </source>
</evidence>
<keyword evidence="5 8" id="KW-0808">Transferase</keyword>
<evidence type="ECO:0000256" key="8">
    <source>
        <dbReference type="HAMAP-Rule" id="MF_00835"/>
    </source>
</evidence>
<dbReference type="PANTHER" id="PTHR13090:SF1">
    <property type="entry name" value="ARGININE-HYDROXYLASE NDUFAF5, MITOCHONDRIAL"/>
    <property type="match status" value="1"/>
</dbReference>
<accession>A0A178KNX1</accession>
<evidence type="ECO:0000256" key="1">
    <source>
        <dbReference type="ARBA" id="ARBA00000852"/>
    </source>
</evidence>
<dbReference type="InterPro" id="IPR029063">
    <property type="entry name" value="SAM-dependent_MTases_sf"/>
</dbReference>
<evidence type="ECO:0000256" key="6">
    <source>
        <dbReference type="ARBA" id="ARBA00022691"/>
    </source>
</evidence>
<dbReference type="InterPro" id="IPR011814">
    <property type="entry name" value="BioC"/>
</dbReference>
<dbReference type="UniPathway" id="UPA00078"/>
<dbReference type="Gene3D" id="3.40.50.150">
    <property type="entry name" value="Vaccinia Virus protein VP39"/>
    <property type="match status" value="1"/>
</dbReference>
<dbReference type="InterPro" id="IPR013216">
    <property type="entry name" value="Methyltransf_11"/>
</dbReference>
<dbReference type="GO" id="GO:0102130">
    <property type="term" value="F:malonyl-CoA methyltransferase activity"/>
    <property type="evidence" value="ECO:0007669"/>
    <property type="project" value="UniProtKB-EC"/>
</dbReference>
<comment type="similarity">
    <text evidence="8">Belongs to the methyltransferase superfamily.</text>
</comment>
<organism evidence="10 11">
    <name type="scientific">Photobacterium jeanii</name>
    <dbReference type="NCBI Taxonomy" id="858640"/>
    <lineage>
        <taxon>Bacteria</taxon>
        <taxon>Pseudomonadati</taxon>
        <taxon>Pseudomonadota</taxon>
        <taxon>Gammaproteobacteria</taxon>
        <taxon>Vibrionales</taxon>
        <taxon>Vibrionaceae</taxon>
        <taxon>Photobacterium</taxon>
    </lineage>
</organism>
<dbReference type="EMBL" id="LVHF01000012">
    <property type="protein sequence ID" value="OAN18796.1"/>
    <property type="molecule type" value="Genomic_DNA"/>
</dbReference>
<comment type="function">
    <text evidence="8">Converts the free carboxyl group of a malonyl-thioester to its methyl ester by transfer of a methyl group from S-adenosyl-L-methionine (SAM). It allows to synthesize pimeloyl-ACP via the fatty acid synthetic pathway.</text>
</comment>
<keyword evidence="4 8" id="KW-0489">Methyltransferase</keyword>
<evidence type="ECO:0000313" key="11">
    <source>
        <dbReference type="Proteomes" id="UP000078503"/>
    </source>
</evidence>
<evidence type="ECO:0000259" key="9">
    <source>
        <dbReference type="Pfam" id="PF08241"/>
    </source>
</evidence>
<dbReference type="SUPFAM" id="SSF53335">
    <property type="entry name" value="S-adenosyl-L-methionine-dependent methyltransferases"/>
    <property type="match status" value="1"/>
</dbReference>
<keyword evidence="6 8" id="KW-0949">S-adenosyl-L-methionine</keyword>
<comment type="pathway">
    <text evidence="2 8">Cofactor biosynthesis; biotin biosynthesis.</text>
</comment>
<proteinExistence type="inferred from homology"/>
<dbReference type="PANTHER" id="PTHR13090">
    <property type="entry name" value="ARGININE-HYDROXYLASE NDUFAF5, MITOCHONDRIAL"/>
    <property type="match status" value="1"/>
</dbReference>
<dbReference type="GO" id="GO:0009102">
    <property type="term" value="P:biotin biosynthetic process"/>
    <property type="evidence" value="ECO:0007669"/>
    <property type="project" value="UniProtKB-UniRule"/>
</dbReference>
<dbReference type="GO" id="GO:0032259">
    <property type="term" value="P:methylation"/>
    <property type="evidence" value="ECO:0007669"/>
    <property type="project" value="UniProtKB-KW"/>
</dbReference>
<dbReference type="GO" id="GO:0010340">
    <property type="term" value="F:carboxyl-O-methyltransferase activity"/>
    <property type="evidence" value="ECO:0007669"/>
    <property type="project" value="UniProtKB-UniRule"/>
</dbReference>
<dbReference type="InterPro" id="IPR050602">
    <property type="entry name" value="Malonyl-ACP_OMT"/>
</dbReference>
<evidence type="ECO:0000256" key="5">
    <source>
        <dbReference type="ARBA" id="ARBA00022679"/>
    </source>
</evidence>
<comment type="catalytic activity">
    <reaction evidence="1 8">
        <text>malonyl-[ACP] + S-adenosyl-L-methionine = malonyl-[ACP] methyl ester + S-adenosyl-L-homocysteine</text>
        <dbReference type="Rhea" id="RHEA:17105"/>
        <dbReference type="Rhea" id="RHEA-COMP:9623"/>
        <dbReference type="Rhea" id="RHEA-COMP:9954"/>
        <dbReference type="ChEBI" id="CHEBI:57856"/>
        <dbReference type="ChEBI" id="CHEBI:59789"/>
        <dbReference type="ChEBI" id="CHEBI:78449"/>
        <dbReference type="ChEBI" id="CHEBI:78845"/>
        <dbReference type="EC" id="2.1.1.197"/>
    </reaction>
</comment>
<dbReference type="Pfam" id="PF08241">
    <property type="entry name" value="Methyltransf_11"/>
    <property type="match status" value="1"/>
</dbReference>
<dbReference type="GO" id="GO:0008757">
    <property type="term" value="F:S-adenosylmethionine-dependent methyltransferase activity"/>
    <property type="evidence" value="ECO:0007669"/>
    <property type="project" value="InterPro"/>
</dbReference>
<comment type="caution">
    <text evidence="10">The sequence shown here is derived from an EMBL/GenBank/DDBJ whole genome shotgun (WGS) entry which is preliminary data.</text>
</comment>